<accession>A0A4R8FNP0</accession>
<feature type="transmembrane region" description="Helical" evidence="1">
    <location>
        <begin position="853"/>
        <end position="870"/>
    </location>
</feature>
<dbReference type="Gene3D" id="3.30.70.1430">
    <property type="entry name" value="Multidrug efflux transporter AcrB pore domain"/>
    <property type="match status" value="2"/>
</dbReference>
<feature type="transmembrane region" description="Helical" evidence="1">
    <location>
        <begin position="391"/>
        <end position="416"/>
    </location>
</feature>
<feature type="transmembrane region" description="Helical" evidence="1">
    <location>
        <begin position="523"/>
        <end position="549"/>
    </location>
</feature>
<protein>
    <submittedName>
        <fullName evidence="2">HAE1 family hydrophobic/amphiphilic exporter-1</fullName>
    </submittedName>
</protein>
<dbReference type="AlphaFoldDB" id="A0A4R8FNP0"/>
<dbReference type="SUPFAM" id="SSF82693">
    <property type="entry name" value="Multidrug efflux transporter AcrB pore domain, PN1, PN2, PC1 and PC2 subdomains"/>
    <property type="match status" value="4"/>
</dbReference>
<evidence type="ECO:0000313" key="3">
    <source>
        <dbReference type="Proteomes" id="UP000295484"/>
    </source>
</evidence>
<feature type="transmembrane region" description="Helical" evidence="1">
    <location>
        <begin position="984"/>
        <end position="1010"/>
    </location>
</feature>
<gene>
    <name evidence="2" type="ORF">EV657_11351</name>
</gene>
<dbReference type="Pfam" id="PF00873">
    <property type="entry name" value="ACR_tran"/>
    <property type="match status" value="1"/>
</dbReference>
<dbReference type="Proteomes" id="UP000295484">
    <property type="component" value="Unassembled WGS sequence"/>
</dbReference>
<organism evidence="2 3">
    <name type="scientific">Rhodovulum visakhapatnamense</name>
    <dbReference type="NCBI Taxonomy" id="364297"/>
    <lineage>
        <taxon>Bacteria</taxon>
        <taxon>Pseudomonadati</taxon>
        <taxon>Pseudomonadota</taxon>
        <taxon>Alphaproteobacteria</taxon>
        <taxon>Rhodobacterales</taxon>
        <taxon>Paracoccaceae</taxon>
        <taxon>Rhodovulum</taxon>
    </lineage>
</organism>
<feature type="transmembrane region" description="Helical" evidence="1">
    <location>
        <begin position="436"/>
        <end position="456"/>
    </location>
</feature>
<evidence type="ECO:0000313" key="2">
    <source>
        <dbReference type="EMBL" id="TDX27974.1"/>
    </source>
</evidence>
<dbReference type="InterPro" id="IPR001036">
    <property type="entry name" value="Acrflvin-R"/>
</dbReference>
<dbReference type="Gene3D" id="3.30.70.1320">
    <property type="entry name" value="Multidrug efflux transporter AcrB pore domain like"/>
    <property type="match status" value="1"/>
</dbReference>
<feature type="transmembrane region" description="Helical" evidence="1">
    <location>
        <begin position="953"/>
        <end position="972"/>
    </location>
</feature>
<dbReference type="PANTHER" id="PTHR32063:SF14">
    <property type="entry name" value="BLL4319 PROTEIN"/>
    <property type="match status" value="1"/>
</dbReference>
<dbReference type="Gene3D" id="3.30.70.1440">
    <property type="entry name" value="Multidrug efflux transporter AcrB pore domain"/>
    <property type="match status" value="1"/>
</dbReference>
<dbReference type="PANTHER" id="PTHR32063">
    <property type="match status" value="1"/>
</dbReference>
<feature type="transmembrane region" description="Helical" evidence="1">
    <location>
        <begin position="877"/>
        <end position="899"/>
    </location>
</feature>
<name>A0A4R8FNP0_9RHOB</name>
<keyword evidence="1" id="KW-0812">Transmembrane</keyword>
<keyword evidence="1" id="KW-1133">Transmembrane helix</keyword>
<feature type="transmembrane region" description="Helical" evidence="1">
    <location>
        <begin position="21"/>
        <end position="42"/>
    </location>
</feature>
<dbReference type="Gene3D" id="3.30.2090.10">
    <property type="entry name" value="Multidrug efflux transporter AcrB TolC docking domain, DN and DC subdomains"/>
    <property type="match status" value="2"/>
</dbReference>
<evidence type="ECO:0000256" key="1">
    <source>
        <dbReference type="SAM" id="Phobius"/>
    </source>
</evidence>
<dbReference type="RefSeq" id="WP_134078138.1">
    <property type="nucleotide sequence ID" value="NZ_SOEB01000013.1"/>
</dbReference>
<reference evidence="2 3" key="1">
    <citation type="submission" date="2019-03" db="EMBL/GenBank/DDBJ databases">
        <title>Genomic Encyclopedia of Type Strains, Phase IV (KMG-IV): sequencing the most valuable type-strain genomes for metagenomic binning, comparative biology and taxonomic classification.</title>
        <authorList>
            <person name="Goeker M."/>
        </authorList>
    </citation>
    <scope>NUCLEOTIDE SEQUENCE [LARGE SCALE GENOMIC DNA]</scope>
    <source>
        <strain evidence="2 3">JA181</strain>
    </source>
</reference>
<sequence length="1034" mass="109266">MLQEAMREAESGGTSLFVRRPILALVVSALIVLAGLAALFGVEIRELPNVDRPVVTVTTEFTGAAPETIDQEITSRIEGAVGRVSGIRSIESNSRFGRSRVTLEFAENVDIDVAASDTRDAVARIQRDLPDEADDPRVVKADADAQPVLRVAVTSSRRSAEALTEIVEDRIEDRIVSLPGVADVQVYGDRAPIFRVDVDQARLASRGLTLADLAEALSDAGFNAAAGDLEGGRQSLSVRTTAMVVSAEAFEDLRIAPNVFLRDVARVDLGPEPNTSVLRANGRTGIGMGVIRQAGSNTLDISREVRRTVAELDRSLPDDISIFVTSDDAVFIKGAIAEVLNTLGLAVAIVVLVIFLFLRDLRATLIPALTMPVSLIGTLAAIYLVGFSVNILTLLALVLATGMVVDDAIVVLENIVRRRAEGMGPRAAAVLGTKQVFFAVVTTTATLAAVFVPLSFLPGQAGGLFREFGFTLAMAVAISSVVALTLCPVLASRMLARAPGTERGLGARIGAALGGLYRRTLGWALAMPVVVVLGAGLFAATAVLVAGGVRQELTPKEDRSVALLRIQAPQGVSLDYTQSKMAAIEDAIAPLRDNGEIVNIFSIAGSGGSDSRGFMVFTLAPWEARARSQDEIVTDINARLRGVIGVRAFSIQPNSLGIRGAGSGISVALTGESYDRLAETAQALVERMQDDGAFGEVRLDFERTQPELFVEVDRTRAADLGIDISGLGEALRAFLNGRSVVSVFVGDQNYDVQLVSSAEPVDDPGDLENIFVKSAGGRMVPMSTFVRLEERPVAPDLDRLDQSRAVSISADLGPGQSLGGAFERIVQLSDGLLSDDNRILPKGAAATMDETNSGLLLIFGFAIAVVFLVLAAQFESFISAIVVMATVPLGLACAIFALLVTGQSLNVYSQIGLVMLVGIMAKNGILIVEFANQLRDGGATVRDAIYDAATIRLRPVMMTMVSTVLGGVPLILSSGAGAEAREALGWVIVGGLGLATLSTLYLTPVAYLLLARFSPPRAEEKQRLARELEEALAG</sequence>
<dbReference type="EMBL" id="SOEB01000013">
    <property type="protein sequence ID" value="TDX27974.1"/>
    <property type="molecule type" value="Genomic_DNA"/>
</dbReference>
<feature type="transmembrane region" description="Helical" evidence="1">
    <location>
        <begin position="365"/>
        <end position="385"/>
    </location>
</feature>
<feature type="transmembrane region" description="Helical" evidence="1">
    <location>
        <begin position="468"/>
        <end position="491"/>
    </location>
</feature>
<proteinExistence type="predicted"/>
<dbReference type="Gene3D" id="1.20.1640.10">
    <property type="entry name" value="Multidrug efflux transporter AcrB transmembrane domain"/>
    <property type="match status" value="2"/>
</dbReference>
<comment type="caution">
    <text evidence="2">The sequence shown here is derived from an EMBL/GenBank/DDBJ whole genome shotgun (WGS) entry which is preliminary data.</text>
</comment>
<dbReference type="SUPFAM" id="SSF82866">
    <property type="entry name" value="Multidrug efflux transporter AcrB transmembrane domain"/>
    <property type="match status" value="2"/>
</dbReference>
<keyword evidence="1" id="KW-0472">Membrane</keyword>
<dbReference type="InterPro" id="IPR027463">
    <property type="entry name" value="AcrB_DN_DC_subdom"/>
</dbReference>
<dbReference type="PRINTS" id="PR00702">
    <property type="entry name" value="ACRIFLAVINRP"/>
</dbReference>
<dbReference type="GO" id="GO:0005886">
    <property type="term" value="C:plasma membrane"/>
    <property type="evidence" value="ECO:0007669"/>
    <property type="project" value="TreeGrafter"/>
</dbReference>
<dbReference type="GO" id="GO:0042910">
    <property type="term" value="F:xenobiotic transmembrane transporter activity"/>
    <property type="evidence" value="ECO:0007669"/>
    <property type="project" value="TreeGrafter"/>
</dbReference>
<feature type="transmembrane region" description="Helical" evidence="1">
    <location>
        <begin position="911"/>
        <end position="932"/>
    </location>
</feature>
<dbReference type="SUPFAM" id="SSF82714">
    <property type="entry name" value="Multidrug efflux transporter AcrB TolC docking domain, DN and DC subdomains"/>
    <property type="match status" value="2"/>
</dbReference>
<feature type="transmembrane region" description="Helical" evidence="1">
    <location>
        <begin position="339"/>
        <end position="358"/>
    </location>
</feature>